<dbReference type="PIRSF" id="PIRSF036761">
    <property type="entry name" value="GDH_Mll4104"/>
    <property type="match status" value="1"/>
</dbReference>
<dbReference type="EMBL" id="JAFFZP010000016">
    <property type="protein sequence ID" value="MBN0988001.1"/>
    <property type="molecule type" value="Genomic_DNA"/>
</dbReference>
<feature type="domain" description="NAD-glutamate dehydrogenase ACT3" evidence="6">
    <location>
        <begin position="541"/>
        <end position="616"/>
    </location>
</feature>
<feature type="domain" description="NAD-glutamate dehydrogenase ACT2" evidence="5">
    <location>
        <begin position="396"/>
        <end position="484"/>
    </location>
</feature>
<accession>A0ABS2W8P7</accession>
<evidence type="ECO:0000256" key="1">
    <source>
        <dbReference type="ARBA" id="ARBA00023002"/>
    </source>
</evidence>
<feature type="domain" description="NAD-glutamate dehydrogenase catalytic" evidence="2">
    <location>
        <begin position="719"/>
        <end position="1213"/>
    </location>
</feature>
<evidence type="ECO:0000259" key="3">
    <source>
        <dbReference type="Pfam" id="PF21074"/>
    </source>
</evidence>
<evidence type="ECO:0000313" key="7">
    <source>
        <dbReference type="EMBL" id="MBN0988001.1"/>
    </source>
</evidence>
<dbReference type="InterPro" id="IPR028971">
    <property type="entry name" value="NAD-GDH_cat"/>
</dbReference>
<name>A0ABS2W8P7_9GAMM</name>
<comment type="caution">
    <text evidence="7">The sequence shown here is derived from an EMBL/GenBank/DDBJ whole genome shotgun (WGS) entry which is preliminary data.</text>
</comment>
<feature type="domain" description="NAD-specific glutamate dehydrogenase C-terminal" evidence="3">
    <location>
        <begin position="1258"/>
        <end position="1605"/>
    </location>
</feature>
<evidence type="ECO:0000259" key="6">
    <source>
        <dbReference type="Pfam" id="PF21077"/>
    </source>
</evidence>
<dbReference type="InterPro" id="IPR049059">
    <property type="entry name" value="NAD_Glu_DH_HM1"/>
</dbReference>
<dbReference type="Pfam" id="PF21073">
    <property type="entry name" value="GDH_HM1"/>
    <property type="match status" value="1"/>
</dbReference>
<dbReference type="InterPro" id="IPR049064">
    <property type="entry name" value="NAD_Glu_DH_ACT3"/>
</dbReference>
<feature type="domain" description="NAD-glutamate dehydrogenase N-terminal ACT1" evidence="4">
    <location>
        <begin position="34"/>
        <end position="171"/>
    </location>
</feature>
<dbReference type="InterPro" id="IPR024727">
    <property type="entry name" value="NAD_Glu_DH_N_ACT1"/>
</dbReference>
<organism evidence="7 8">
    <name type="scientific">Amphritea pacifica</name>
    <dbReference type="NCBI Taxonomy" id="2811233"/>
    <lineage>
        <taxon>Bacteria</taxon>
        <taxon>Pseudomonadati</taxon>
        <taxon>Pseudomonadota</taxon>
        <taxon>Gammaproteobacteria</taxon>
        <taxon>Oceanospirillales</taxon>
        <taxon>Oceanospirillaceae</taxon>
        <taxon>Amphritea</taxon>
    </lineage>
</organism>
<dbReference type="Pfam" id="PF21077">
    <property type="entry name" value="GDH_ACT3"/>
    <property type="match status" value="1"/>
</dbReference>
<dbReference type="Pfam" id="PF05088">
    <property type="entry name" value="Bac_GDH_CD"/>
    <property type="match status" value="1"/>
</dbReference>
<evidence type="ECO:0000313" key="8">
    <source>
        <dbReference type="Proteomes" id="UP000760472"/>
    </source>
</evidence>
<keyword evidence="1" id="KW-0560">Oxidoreductase</keyword>
<dbReference type="SUPFAM" id="SSF53223">
    <property type="entry name" value="Aminoacid dehydrogenase-like, N-terminal domain"/>
    <property type="match status" value="1"/>
</dbReference>
<dbReference type="InterPro" id="IPR036291">
    <property type="entry name" value="NAD(P)-bd_dom_sf"/>
</dbReference>
<dbReference type="InterPro" id="IPR007780">
    <property type="entry name" value="NAD_Glu_DH_bac"/>
</dbReference>
<evidence type="ECO:0000259" key="2">
    <source>
        <dbReference type="Pfam" id="PF05088"/>
    </source>
</evidence>
<dbReference type="InterPro" id="IPR049062">
    <property type="entry name" value="NAD_Glu_DH_ACT2"/>
</dbReference>
<gene>
    <name evidence="7" type="ORF">JW498_11550</name>
</gene>
<dbReference type="Pfam" id="PF21079">
    <property type="entry name" value="GDH_HM2"/>
    <property type="match status" value="1"/>
</dbReference>
<dbReference type="InterPro" id="IPR049056">
    <property type="entry name" value="NAD_Glu_DH_HM3"/>
</dbReference>
<dbReference type="Pfam" id="PF21075">
    <property type="entry name" value="GDH_ACT1"/>
    <property type="match status" value="1"/>
</dbReference>
<evidence type="ECO:0000259" key="5">
    <source>
        <dbReference type="Pfam" id="PF21076"/>
    </source>
</evidence>
<evidence type="ECO:0000259" key="4">
    <source>
        <dbReference type="Pfam" id="PF21075"/>
    </source>
</evidence>
<dbReference type="InterPro" id="IPR048381">
    <property type="entry name" value="GDH_C"/>
</dbReference>
<sequence length="1611" mass="181213">MPDRSSDKPMLLAPLNELVIERLPAEMASKVVSFLRCYYQTTTADELEERSLENLYGATMSCWQFLQDFSASKPKVRVYNPDLEQFGWRSNHTVIEIIHRDIPFLVDSVRMELNRRDLVIHTIHNAILHVQREEGRLVGLVAPDHASAQAESVIYLEVDRTSDPTELKAILTSLQFVLANVRIAVEDYAPMQAQAQALLDELSQQSVDAEAEAFLRWMLDDRFTFLGYDELSINGDRVQRVEGSELGTLKLLKNAGQGSSRLLTELREDERDFLLEPTRLMFAKDFHYSLVHRPAYMDCVVIKRFDEQGNVASQCRFYGLYTSSVYSEAMLAIPGVRSKAEAVLQRVGFDRRSHNGKELLQIMNDLPRDELFLSSEQALLDSAMGIFSLHDRRKVRLLYRKDRCNQFITFLYFVPRDIFSTALRVQVQDLLVKACHASEVEFTTTFSESVLARVQFVLRIDPENADTLELAQLEAEVVHISRDWRDELHSALTDLCGEEEGNRLHHSYGHAFTSAYREHFPALSGVYDIQRIEALSDDNPVTMSFYRVLEQSQNVLRFKLFNADEPLVLSDVIPVLENLGMRVIGEHPYAVNRSDGKQFWMHDFTLISQGSEPVVLEEVKDVFHDAFANIWAGRAENDEFNHLVIGANLSWREVAMLRAYARYNKQIRFGFSQSYIAGTLARHIHVTKLLVALFRARFEPGRRDSQKSLALAERISNSIIDALDKVDNLNEDQILRRFLELIKATLRTSYFQRDAAGELKDYFSFKLNPRVIAGIPQPRPMFEVFVYSARVEGVHLRGGKVARGGLRWSDRLEDYRTEVLGLVKAQQVKNSVIVPVGAKGGFVAKKLPTTGGREAFQAEGIASYQIFISALLDITDNLVGGEVVPPVDVVRHDEDDPYFVVAADKGTATFSDIANAIAEERGFWLGDAFASGGSQGYDHKGMGITARGAWESVKLHFRELGKDIQSEDFSVVAIGDMAGDVFGNGMLLSEHIQLCAAFNHLHIFIDPDPDAATSFAERKRLFELPRSSWEDYNRELISAGGGVFSRAAKWLDISPQMQARFDIKETRLSPNDLLTALLKAPVDLIWNGGIGTYVKASRESHAEVGDKANDSLRINGNQLRCRVLGEGGNLGFTQLGRIEFCANGGKSNTDFIDNAGGVDCSDHEVNIKILLNEVVANGDMTVKQRNALLREMTDEVAGLVLQNNYKQAQAISIAHSHARRSTDEYIRLINRLEASGKLDRELEFIPSDEQLQERKQAQQGLTRPELSVLISYVKAELKEALSDTWITEDAYLSHEAVSAFPQRLVNEFGTEISQHRLRSEIIATQIANGMINSMGITFADRLCQISGSGFGDVAAAFVIARDVFNIDQLWHQIESLDNQVQSALQQQMMADLIRLIRRATQWFLRHRRPLDVAATVQQFRSGVATLSGQLSQLLSGEPLNLWQHKHDQLTAAGVPDELASIVAGADSLYALLSIIQSAEQTGRSLQQVAQIHFGLGERLQLQWFDQQVKELTASNHWESMARDGFREDLTSHQQAITVSVLSAVDSDALDSDSQKVTEQDGVQLVESWLADNHRLLDRWQSLLNEVRGSAQQDFAIITVAIRELMELAQAQ</sequence>
<reference evidence="7 8" key="1">
    <citation type="submission" date="2021-02" db="EMBL/GenBank/DDBJ databases">
        <title>A novel species of genus Amphritea isolated from a fishpond in China.</title>
        <authorList>
            <person name="Lu H."/>
        </authorList>
    </citation>
    <scope>NUCLEOTIDE SEQUENCE [LARGE SCALE GENOMIC DNA]</scope>
    <source>
        <strain evidence="7 8">RP18W</strain>
    </source>
</reference>
<dbReference type="RefSeq" id="WP_205213696.1">
    <property type="nucleotide sequence ID" value="NZ_JAFFZP010000016.1"/>
</dbReference>
<dbReference type="Pfam" id="PF21078">
    <property type="entry name" value="GDH_HM3"/>
    <property type="match status" value="1"/>
</dbReference>
<proteinExistence type="predicted"/>
<dbReference type="Pfam" id="PF21074">
    <property type="entry name" value="GDH_C"/>
    <property type="match status" value="1"/>
</dbReference>
<dbReference type="PANTHER" id="PTHR43403">
    <property type="entry name" value="NAD-SPECIFIC GLUTAMATE DEHYDROGENASE"/>
    <property type="match status" value="1"/>
</dbReference>
<dbReference type="Proteomes" id="UP000760472">
    <property type="component" value="Unassembled WGS sequence"/>
</dbReference>
<protein>
    <submittedName>
        <fullName evidence="7">NAD-glutamate dehydrogenase</fullName>
    </submittedName>
</protein>
<dbReference type="Pfam" id="PF21076">
    <property type="entry name" value="GDH_ACT2"/>
    <property type="match status" value="1"/>
</dbReference>
<keyword evidence="8" id="KW-1185">Reference proteome</keyword>
<dbReference type="InterPro" id="IPR046346">
    <property type="entry name" value="Aminoacid_DH-like_N_sf"/>
</dbReference>
<dbReference type="SUPFAM" id="SSF51735">
    <property type="entry name" value="NAD(P)-binding Rossmann-fold domains"/>
    <property type="match status" value="1"/>
</dbReference>
<dbReference type="InterPro" id="IPR049058">
    <property type="entry name" value="NAD_Glu_DH_HM2"/>
</dbReference>
<dbReference type="PANTHER" id="PTHR43403:SF1">
    <property type="entry name" value="NAD-SPECIFIC GLUTAMATE DEHYDROGENASE"/>
    <property type="match status" value="1"/>
</dbReference>